<organism evidence="1 2">
    <name type="scientific">Senna tora</name>
    <dbReference type="NCBI Taxonomy" id="362788"/>
    <lineage>
        <taxon>Eukaryota</taxon>
        <taxon>Viridiplantae</taxon>
        <taxon>Streptophyta</taxon>
        <taxon>Embryophyta</taxon>
        <taxon>Tracheophyta</taxon>
        <taxon>Spermatophyta</taxon>
        <taxon>Magnoliopsida</taxon>
        <taxon>eudicotyledons</taxon>
        <taxon>Gunneridae</taxon>
        <taxon>Pentapetalae</taxon>
        <taxon>rosids</taxon>
        <taxon>fabids</taxon>
        <taxon>Fabales</taxon>
        <taxon>Fabaceae</taxon>
        <taxon>Caesalpinioideae</taxon>
        <taxon>Cassia clade</taxon>
        <taxon>Senna</taxon>
    </lineage>
</organism>
<protein>
    <submittedName>
        <fullName evidence="1">Uncharacterized protein</fullName>
    </submittedName>
</protein>
<keyword evidence="2" id="KW-1185">Reference proteome</keyword>
<proteinExistence type="predicted"/>
<dbReference type="AlphaFoldDB" id="A0A834WEA4"/>
<accession>A0A834WEA4</accession>
<name>A0A834WEA4_9FABA</name>
<evidence type="ECO:0000313" key="1">
    <source>
        <dbReference type="EMBL" id="KAF7814009.1"/>
    </source>
</evidence>
<evidence type="ECO:0000313" key="2">
    <source>
        <dbReference type="Proteomes" id="UP000634136"/>
    </source>
</evidence>
<reference evidence="1" key="1">
    <citation type="submission" date="2020-09" db="EMBL/GenBank/DDBJ databases">
        <title>Genome-Enabled Discovery of Anthraquinone Biosynthesis in Senna tora.</title>
        <authorList>
            <person name="Kang S.-H."/>
            <person name="Pandey R.P."/>
            <person name="Lee C.-M."/>
            <person name="Sim J.-S."/>
            <person name="Jeong J.-T."/>
            <person name="Choi B.-S."/>
            <person name="Jung M."/>
            <person name="Ginzburg D."/>
            <person name="Zhao K."/>
            <person name="Won S.Y."/>
            <person name="Oh T.-J."/>
            <person name="Yu Y."/>
            <person name="Kim N.-H."/>
            <person name="Lee O.R."/>
            <person name="Lee T.-H."/>
            <person name="Bashyal P."/>
            <person name="Kim T.-S."/>
            <person name="Lee W.-H."/>
            <person name="Kawkins C."/>
            <person name="Kim C.-K."/>
            <person name="Kim J.S."/>
            <person name="Ahn B.O."/>
            <person name="Rhee S.Y."/>
            <person name="Sohng J.K."/>
        </authorList>
    </citation>
    <scope>NUCLEOTIDE SEQUENCE</scope>
    <source>
        <tissue evidence="1">Leaf</tissue>
    </source>
</reference>
<gene>
    <name evidence="1" type="ORF">G2W53_027978</name>
</gene>
<sequence>MGNEISVYGLPSPLALRHFDFSAAAAGIFVVHSGPLHCGFG</sequence>
<dbReference type="EMBL" id="JAAIUW010000009">
    <property type="protein sequence ID" value="KAF7814009.1"/>
    <property type="molecule type" value="Genomic_DNA"/>
</dbReference>
<dbReference type="Proteomes" id="UP000634136">
    <property type="component" value="Unassembled WGS sequence"/>
</dbReference>
<comment type="caution">
    <text evidence="1">The sequence shown here is derived from an EMBL/GenBank/DDBJ whole genome shotgun (WGS) entry which is preliminary data.</text>
</comment>